<evidence type="ECO:0000256" key="1">
    <source>
        <dbReference type="SAM" id="MobiDB-lite"/>
    </source>
</evidence>
<feature type="region of interest" description="Disordered" evidence="1">
    <location>
        <begin position="1093"/>
        <end position="1122"/>
    </location>
</feature>
<proteinExistence type="predicted"/>
<sequence>MALLNLRCVPQRLHQNVAAGRTVDFVRHGSAREDEAHIGRIPRRLMGYNLVCFVRSSPFSAGGGSLMAGGTGVFGDMGLTRSARSAGFRPESDAFFNGRSSSNRNLYTRPIAAGFGNPPQVRRYGEEMSAFRNLFGQDIGQSAGIYDSFGKPKQGNLALIAQSRPAGRLRLDESTQNSALDDMERYRKHPFSSIRLSPVSQISGVQVQTPFGNHQRDGNPRDDNKDFFVENRARRFHRKDPFERPISRSNFPLPPVNGDITLELPINANSPARQRNVYQPKQSDREKHSFEEPTKSNRNSFSEPEFPIATAPADAFVWAKPIAVPQVGPNNSSKDTIPDKKASLINVSPGDSLSFPKTKALKLPDLPSESEKANSMQVTNNASINQVKPKGHSAANDKVINLADLISTVGDSSIESLENSHSTSAEESKFIEHLKNPEKKSDSQHPQKHTPEVKTKNSISPAVASPENVLDPKTNNKGRYDVTTFKDEAITKKNGDIPLLQSAEADRLSPNDDKFEISPFDLPAIKTVVERTIEDGSETIVKNKRRLETDDSGFILTNDLYSDEANLEGITETDTVPYTGRASHRLENEMYDHTSQQQPTVHHKVRNNPSILDESQSDPNIAAEAQKSTGKLLKESPLTLSKNAPTFQSFDTDHNTPFVDSPRTVGETTGKGHSGSGIHVDTPPIGSGYLLSNVYFDEDEPEPPPPPPLVPPSTSMKLEEDTLGSLQDKSRHATGTSKISSSDTIDVLSVNEEKLKEMLQEEATPRLDIQTVSGPQMDEKEFLTNSDIRSFEGGLGEDRDNSISSSNTVIDEEHIGLEHLKRMKEEAKRGKPNADSIPKLRTENGQNGFKEKNFDSSNDHPKPFELDINGLRGGSGGLGNTDDSKGTETLDRERKRKPAAFLDEDFTINTNPASANFDLIDAGEGTLDYHHKYDLKSPPRDDLKEQDLQHNPSLGGSKLHHSDEDLDEDHGSEETGQLEGDLTSHSHDALPDDFINVGLNDIRKPMADLEGQDEDKRAKQIDGGEAEGTEEPEHERRKGSDNDIFEEDFVDYSNYEDPYYGYDYYPDSADDKTEPRQSSAFLETPFQSMFGKTADQSRRGSFGSLFQNLGQPQRSRGGANNGGGWGLFDDKLGQIIKTRPSLNLFNG</sequence>
<feature type="compositionally biased region" description="Basic and acidic residues" evidence="1">
    <location>
        <begin position="282"/>
        <end position="295"/>
    </location>
</feature>
<feature type="compositionally biased region" description="Polar residues" evidence="1">
    <location>
        <begin position="1104"/>
        <end position="1114"/>
    </location>
</feature>
<feature type="compositionally biased region" description="Polar residues" evidence="1">
    <location>
        <begin position="733"/>
        <end position="743"/>
    </location>
</feature>
<feature type="compositionally biased region" description="Basic and acidic residues" evidence="1">
    <location>
        <begin position="927"/>
        <end position="948"/>
    </location>
</feature>
<feature type="region of interest" description="Disordered" evidence="1">
    <location>
        <begin position="417"/>
        <end position="480"/>
    </location>
</feature>
<keyword evidence="3" id="KW-1185">Reference proteome</keyword>
<name>A0AAV4GV47_9GAST</name>
<feature type="region of interest" description="Disordered" evidence="1">
    <location>
        <begin position="325"/>
        <end position="358"/>
    </location>
</feature>
<feature type="region of interest" description="Disordered" evidence="1">
    <location>
        <begin position="265"/>
        <end position="306"/>
    </location>
</feature>
<feature type="compositionally biased region" description="Basic and acidic residues" evidence="1">
    <location>
        <begin position="424"/>
        <end position="455"/>
    </location>
</feature>
<feature type="region of interest" description="Disordered" evidence="1">
    <location>
        <begin position="1006"/>
        <end position="1046"/>
    </location>
</feature>
<accession>A0AAV4GV47</accession>
<gene>
    <name evidence="2" type="ORF">ElyMa_006116800</name>
</gene>
<dbReference type="Proteomes" id="UP000762676">
    <property type="component" value="Unassembled WGS sequence"/>
</dbReference>
<feature type="compositionally biased region" description="Basic and acidic residues" evidence="1">
    <location>
        <begin position="811"/>
        <end position="829"/>
    </location>
</feature>
<feature type="compositionally biased region" description="Basic and acidic residues" evidence="1">
    <location>
        <begin position="882"/>
        <end position="893"/>
    </location>
</feature>
<reference evidence="2 3" key="1">
    <citation type="journal article" date="2021" name="Elife">
        <title>Chloroplast acquisition without the gene transfer in kleptoplastic sea slugs, Plakobranchus ocellatus.</title>
        <authorList>
            <person name="Maeda T."/>
            <person name="Takahashi S."/>
            <person name="Yoshida T."/>
            <person name="Shimamura S."/>
            <person name="Takaki Y."/>
            <person name="Nagai Y."/>
            <person name="Toyoda A."/>
            <person name="Suzuki Y."/>
            <person name="Arimoto A."/>
            <person name="Ishii H."/>
            <person name="Satoh N."/>
            <person name="Nishiyama T."/>
            <person name="Hasebe M."/>
            <person name="Maruyama T."/>
            <person name="Minagawa J."/>
            <person name="Obokata J."/>
            <person name="Shigenobu S."/>
        </authorList>
    </citation>
    <scope>NUCLEOTIDE SEQUENCE [LARGE SCALE GENOMIC DNA]</scope>
</reference>
<feature type="region of interest" description="Disordered" evidence="1">
    <location>
        <begin position="644"/>
        <end position="743"/>
    </location>
</feature>
<protein>
    <submittedName>
        <fullName evidence="2">Uncharacterized protein</fullName>
    </submittedName>
</protein>
<feature type="region of interest" description="Disordered" evidence="1">
    <location>
        <begin position="766"/>
        <end position="785"/>
    </location>
</feature>
<evidence type="ECO:0000313" key="2">
    <source>
        <dbReference type="EMBL" id="GFR89139.1"/>
    </source>
</evidence>
<comment type="caution">
    <text evidence="2">The sequence shown here is derived from an EMBL/GenBank/DDBJ whole genome shotgun (WGS) entry which is preliminary data.</text>
</comment>
<feature type="compositionally biased region" description="Basic and acidic residues" evidence="1">
    <location>
        <begin position="1031"/>
        <end position="1041"/>
    </location>
</feature>
<organism evidence="2 3">
    <name type="scientific">Elysia marginata</name>
    <dbReference type="NCBI Taxonomy" id="1093978"/>
    <lineage>
        <taxon>Eukaryota</taxon>
        <taxon>Metazoa</taxon>
        <taxon>Spiralia</taxon>
        <taxon>Lophotrochozoa</taxon>
        <taxon>Mollusca</taxon>
        <taxon>Gastropoda</taxon>
        <taxon>Heterobranchia</taxon>
        <taxon>Euthyneura</taxon>
        <taxon>Panpulmonata</taxon>
        <taxon>Sacoglossa</taxon>
        <taxon>Placobranchoidea</taxon>
        <taxon>Plakobranchidae</taxon>
        <taxon>Elysia</taxon>
    </lineage>
</organism>
<dbReference type="AlphaFoldDB" id="A0AAV4GV47"/>
<feature type="compositionally biased region" description="Basic and acidic residues" evidence="1">
    <location>
        <begin position="849"/>
        <end position="865"/>
    </location>
</feature>
<dbReference type="EMBL" id="BMAT01012287">
    <property type="protein sequence ID" value="GFR89139.1"/>
    <property type="molecule type" value="Genomic_DNA"/>
</dbReference>
<feature type="compositionally biased region" description="Polar residues" evidence="1">
    <location>
        <begin position="267"/>
        <end position="281"/>
    </location>
</feature>
<feature type="region of interest" description="Disordered" evidence="1">
    <location>
        <begin position="790"/>
        <end position="989"/>
    </location>
</feature>
<evidence type="ECO:0000313" key="3">
    <source>
        <dbReference type="Proteomes" id="UP000762676"/>
    </source>
</evidence>